<dbReference type="Gene3D" id="1.25.40.10">
    <property type="entry name" value="Tetratricopeptide repeat domain"/>
    <property type="match status" value="1"/>
</dbReference>
<evidence type="ECO:0000313" key="11">
    <source>
        <dbReference type="Proteomes" id="UP000245762"/>
    </source>
</evidence>
<keyword evidence="7" id="KW-0175">Coiled coil</keyword>
<keyword evidence="5" id="KW-0902">Two-component regulatory system</keyword>
<evidence type="ECO:0000256" key="2">
    <source>
        <dbReference type="ARBA" id="ARBA00012438"/>
    </source>
</evidence>
<feature type="domain" description="Histidine kinase/HSP90-like ATPase" evidence="9">
    <location>
        <begin position="533"/>
        <end position="618"/>
    </location>
</feature>
<feature type="coiled-coil region" evidence="7">
    <location>
        <begin position="354"/>
        <end position="397"/>
    </location>
</feature>
<comment type="caution">
    <text evidence="10">The sequence shown here is derived from an EMBL/GenBank/DDBJ whole genome shotgun (WGS) entry which is preliminary data.</text>
</comment>
<dbReference type="InterPro" id="IPR011990">
    <property type="entry name" value="TPR-like_helical_dom_sf"/>
</dbReference>
<evidence type="ECO:0000256" key="3">
    <source>
        <dbReference type="ARBA" id="ARBA00022679"/>
    </source>
</evidence>
<dbReference type="EC" id="2.7.13.3" evidence="2"/>
<evidence type="ECO:0000259" key="9">
    <source>
        <dbReference type="Pfam" id="PF02518"/>
    </source>
</evidence>
<dbReference type="PROSITE" id="PS50005">
    <property type="entry name" value="TPR"/>
    <property type="match status" value="1"/>
</dbReference>
<dbReference type="GO" id="GO:0000160">
    <property type="term" value="P:phosphorelay signal transduction system"/>
    <property type="evidence" value="ECO:0007669"/>
    <property type="project" value="UniProtKB-KW"/>
</dbReference>
<dbReference type="EMBL" id="QGEG01000002">
    <property type="protein sequence ID" value="PWL38112.1"/>
    <property type="molecule type" value="Genomic_DNA"/>
</dbReference>
<dbReference type="GO" id="GO:0004673">
    <property type="term" value="F:protein histidine kinase activity"/>
    <property type="evidence" value="ECO:0007669"/>
    <property type="project" value="UniProtKB-EC"/>
</dbReference>
<reference evidence="10 11" key="1">
    <citation type="submission" date="2018-05" db="EMBL/GenBank/DDBJ databases">
        <title>Complete genome sequence of Flagellimonas aquimarina ECD12 isolated from seaweed Ecklonia cava.</title>
        <authorList>
            <person name="Choi S."/>
            <person name="Seong C."/>
        </authorList>
    </citation>
    <scope>NUCLEOTIDE SEQUENCE [LARGE SCALE GENOMIC DNA]</scope>
    <source>
        <strain evidence="10 11">ECD12</strain>
    </source>
</reference>
<sequence length="622" mass="71974">MSTYKFLLIISFGSFLFSCQQEKSHTVSTPLSQSYPLDSFQLKPADTIVFEEILLKSKFFEEKGNHDSVLKYDKLLMTLATETNALEYRAKGESYVGYDFREAQQFDSAFYYYQRAKNSFLELSDSTQVGRKLLNMGQLQYRQNDFYGSKESITEALQFFNKQKDKKFITWCWNELGNNYTSLNDFENAKNNYEKAINAEKNLVDKIIYINNLAILHSKNANYTKAIELLGNAIETIPEDFSEEEYARLIHNKAEAKWKLTNDNILHDYFIALKIRKNIGDKRGLLSSFIGFSEFYEHSNPDISKKYADTLIGLSKELKVPRAEIEALQILFRLKPDNIAYKNRYIFLQDSLYKEELKVKNQFAHLKYQDKEEKARLLALEAESAKQEAQLAQQETQKILFLSFSAVLLMGGTFLFFLLKQRHKKEKLKEIYNTEKHISQRLHDGLANDIFSLMARVENKERIKNTEFLDHLENIYARTREISHENSPVNIHEHFLDELKSLILTFQSDSITIVTKGLEDIQWATLSEQKCVALHRALKELLVNMKKHSQANLVGLQFSYFKKNIRLDYKDNGIGFPTDIKYGLGLQNAVSRIRSCGGTFTFTPKQGIGASIEISIPNQSGV</sequence>
<evidence type="ECO:0000256" key="8">
    <source>
        <dbReference type="SAM" id="Phobius"/>
    </source>
</evidence>
<dbReference type="RefSeq" id="WP_109661785.1">
    <property type="nucleotide sequence ID" value="NZ_QGEG01000002.1"/>
</dbReference>
<keyword evidence="4" id="KW-0418">Kinase</keyword>
<evidence type="ECO:0000256" key="6">
    <source>
        <dbReference type="PROSITE-ProRule" id="PRU00339"/>
    </source>
</evidence>
<dbReference type="AlphaFoldDB" id="A0A316KV62"/>
<dbReference type="Proteomes" id="UP000245762">
    <property type="component" value="Unassembled WGS sequence"/>
</dbReference>
<protein>
    <recommendedName>
        <fullName evidence="2">histidine kinase</fullName>
        <ecNumber evidence="2">2.7.13.3</ecNumber>
    </recommendedName>
</protein>
<dbReference type="PANTHER" id="PTHR24421:SF10">
    <property type="entry name" value="NITRATE_NITRITE SENSOR PROTEIN NARQ"/>
    <property type="match status" value="1"/>
</dbReference>
<dbReference type="Gene3D" id="3.30.565.10">
    <property type="entry name" value="Histidine kinase-like ATPase, C-terminal domain"/>
    <property type="match status" value="1"/>
</dbReference>
<organism evidence="10 11">
    <name type="scientific">Flagellimonas aquimarina</name>
    <dbReference type="NCBI Taxonomy" id="2201895"/>
    <lineage>
        <taxon>Bacteria</taxon>
        <taxon>Pseudomonadati</taxon>
        <taxon>Bacteroidota</taxon>
        <taxon>Flavobacteriia</taxon>
        <taxon>Flavobacteriales</taxon>
        <taxon>Flavobacteriaceae</taxon>
        <taxon>Flagellimonas</taxon>
    </lineage>
</organism>
<comment type="catalytic activity">
    <reaction evidence="1">
        <text>ATP + protein L-histidine = ADP + protein N-phospho-L-histidine.</text>
        <dbReference type="EC" id="2.7.13.3"/>
    </reaction>
</comment>
<dbReference type="CDD" id="cd16917">
    <property type="entry name" value="HATPase_UhpB-NarQ-NarX-like"/>
    <property type="match status" value="1"/>
</dbReference>
<evidence type="ECO:0000256" key="5">
    <source>
        <dbReference type="ARBA" id="ARBA00023012"/>
    </source>
</evidence>
<keyword evidence="11" id="KW-1185">Reference proteome</keyword>
<evidence type="ECO:0000256" key="1">
    <source>
        <dbReference type="ARBA" id="ARBA00000085"/>
    </source>
</evidence>
<dbReference type="PANTHER" id="PTHR24421">
    <property type="entry name" value="NITRATE/NITRITE SENSOR PROTEIN NARX-RELATED"/>
    <property type="match status" value="1"/>
</dbReference>
<dbReference type="SMART" id="SM00028">
    <property type="entry name" value="TPR"/>
    <property type="match status" value="3"/>
</dbReference>
<accession>A0A316KV62</accession>
<dbReference type="InterPro" id="IPR036890">
    <property type="entry name" value="HATPase_C_sf"/>
</dbReference>
<proteinExistence type="predicted"/>
<keyword evidence="8" id="KW-0812">Transmembrane</keyword>
<dbReference type="InterPro" id="IPR019734">
    <property type="entry name" value="TPR_rpt"/>
</dbReference>
<dbReference type="InterPro" id="IPR050482">
    <property type="entry name" value="Sensor_HK_TwoCompSys"/>
</dbReference>
<feature type="repeat" description="TPR" evidence="6">
    <location>
        <begin position="170"/>
        <end position="203"/>
    </location>
</feature>
<dbReference type="Pfam" id="PF13181">
    <property type="entry name" value="TPR_8"/>
    <property type="match status" value="1"/>
</dbReference>
<dbReference type="OrthoDB" id="943406at2"/>
<keyword evidence="6" id="KW-0802">TPR repeat</keyword>
<feature type="transmembrane region" description="Helical" evidence="8">
    <location>
        <begin position="399"/>
        <end position="419"/>
    </location>
</feature>
<dbReference type="SUPFAM" id="SSF48452">
    <property type="entry name" value="TPR-like"/>
    <property type="match status" value="1"/>
</dbReference>
<dbReference type="InterPro" id="IPR003594">
    <property type="entry name" value="HATPase_dom"/>
</dbReference>
<evidence type="ECO:0000313" key="10">
    <source>
        <dbReference type="EMBL" id="PWL38112.1"/>
    </source>
</evidence>
<name>A0A316KV62_9FLAO</name>
<dbReference type="PROSITE" id="PS51257">
    <property type="entry name" value="PROKAR_LIPOPROTEIN"/>
    <property type="match status" value="1"/>
</dbReference>
<keyword evidence="8" id="KW-1133">Transmembrane helix</keyword>
<keyword evidence="8" id="KW-0472">Membrane</keyword>
<keyword evidence="3" id="KW-0808">Transferase</keyword>
<evidence type="ECO:0000256" key="4">
    <source>
        <dbReference type="ARBA" id="ARBA00022777"/>
    </source>
</evidence>
<dbReference type="Pfam" id="PF02518">
    <property type="entry name" value="HATPase_c"/>
    <property type="match status" value="1"/>
</dbReference>
<gene>
    <name evidence="10" type="ORF">DKG77_07410</name>
</gene>
<evidence type="ECO:0000256" key="7">
    <source>
        <dbReference type="SAM" id="Coils"/>
    </source>
</evidence>
<dbReference type="SUPFAM" id="SSF55874">
    <property type="entry name" value="ATPase domain of HSP90 chaperone/DNA topoisomerase II/histidine kinase"/>
    <property type="match status" value="1"/>
</dbReference>